<evidence type="ECO:0000256" key="6">
    <source>
        <dbReference type="RuleBase" id="RU371123"/>
    </source>
</evidence>
<dbReference type="PROSITE" id="PS51324">
    <property type="entry name" value="ERV_ALR"/>
    <property type="match status" value="1"/>
</dbReference>
<dbReference type="EC" id="1.8.3.2" evidence="6"/>
<comment type="catalytic activity">
    <reaction evidence="6">
        <text>2 R'C(R)SH + O2 = R'C(R)S-S(R)CR' + H2O2</text>
        <dbReference type="Rhea" id="RHEA:17357"/>
        <dbReference type="ChEBI" id="CHEBI:15379"/>
        <dbReference type="ChEBI" id="CHEBI:16240"/>
        <dbReference type="ChEBI" id="CHEBI:16520"/>
        <dbReference type="ChEBI" id="CHEBI:17412"/>
        <dbReference type="EC" id="1.8.3.2"/>
    </reaction>
</comment>
<dbReference type="SUPFAM" id="SSF69000">
    <property type="entry name" value="FAD-dependent thiol oxidase"/>
    <property type="match status" value="1"/>
</dbReference>
<dbReference type="Gene3D" id="1.20.120.310">
    <property type="entry name" value="ERV/ALR sulfhydryl oxidase domain"/>
    <property type="match status" value="1"/>
</dbReference>
<accession>W6MMY5</accession>
<evidence type="ECO:0000313" key="8">
    <source>
        <dbReference type="EMBL" id="CDK26367.1"/>
    </source>
</evidence>
<dbReference type="InterPro" id="IPR039799">
    <property type="entry name" value="ALR/ERV"/>
</dbReference>
<dbReference type="GO" id="GO:0060904">
    <property type="term" value="P:regulation of protein folding in endoplasmic reticulum"/>
    <property type="evidence" value="ECO:0007669"/>
    <property type="project" value="EnsemblFungi"/>
</dbReference>
<dbReference type="AlphaFoldDB" id="W6MMY5"/>
<dbReference type="GO" id="GO:0016971">
    <property type="term" value="F:flavin-dependent sulfhydryl oxidase activity"/>
    <property type="evidence" value="ECO:0007669"/>
    <property type="project" value="EnsemblFungi"/>
</dbReference>
<dbReference type="GO" id="GO:0005739">
    <property type="term" value="C:mitochondrion"/>
    <property type="evidence" value="ECO:0007669"/>
    <property type="project" value="TreeGrafter"/>
</dbReference>
<dbReference type="InterPro" id="IPR017905">
    <property type="entry name" value="ERV/ALR_sulphydryl_oxidase"/>
</dbReference>
<dbReference type="HOGENOM" id="CLU_070631_2_2_1"/>
<keyword evidence="3 6" id="KW-0274">FAD</keyword>
<dbReference type="STRING" id="1382522.W6MMY5"/>
<evidence type="ECO:0000256" key="4">
    <source>
        <dbReference type="ARBA" id="ARBA00023002"/>
    </source>
</evidence>
<comment type="cofactor">
    <cofactor evidence="1 6">
        <name>FAD</name>
        <dbReference type="ChEBI" id="CHEBI:57692"/>
    </cofactor>
</comment>
<evidence type="ECO:0000313" key="9">
    <source>
        <dbReference type="Proteomes" id="UP000019384"/>
    </source>
</evidence>
<dbReference type="EMBL" id="HG793127">
    <property type="protein sequence ID" value="CDK26367.1"/>
    <property type="molecule type" value="Genomic_DNA"/>
</dbReference>
<keyword evidence="5" id="KW-1015">Disulfide bond</keyword>
<dbReference type="GeneID" id="34519761"/>
<evidence type="ECO:0000256" key="1">
    <source>
        <dbReference type="ARBA" id="ARBA00001974"/>
    </source>
</evidence>
<dbReference type="InterPro" id="IPR036774">
    <property type="entry name" value="ERV/ALR_sulphydryl_oxid_sf"/>
</dbReference>
<dbReference type="OrthoDB" id="59470at2759"/>
<proteinExistence type="predicted"/>
<evidence type="ECO:0000256" key="2">
    <source>
        <dbReference type="ARBA" id="ARBA00022630"/>
    </source>
</evidence>
<reference evidence="8" key="1">
    <citation type="submission" date="2013-12" db="EMBL/GenBank/DDBJ databases">
        <authorList>
            <person name="Genoscope - CEA"/>
        </authorList>
    </citation>
    <scope>NUCLEOTIDE SEQUENCE</scope>
    <source>
        <strain evidence="8">CBS 1993</strain>
    </source>
</reference>
<gene>
    <name evidence="8" type="ORF">KUCA_T00002339001</name>
</gene>
<dbReference type="RefSeq" id="XP_022458373.1">
    <property type="nucleotide sequence ID" value="XM_022602583.1"/>
</dbReference>
<keyword evidence="9" id="KW-1185">Reference proteome</keyword>
<dbReference type="Proteomes" id="UP000019384">
    <property type="component" value="Unassembled WGS sequence"/>
</dbReference>
<dbReference type="PANTHER" id="PTHR12645">
    <property type="entry name" value="ALR/ERV"/>
    <property type="match status" value="1"/>
</dbReference>
<keyword evidence="2 6" id="KW-0285">Flavoprotein</keyword>
<feature type="domain" description="ERV/ALR sulfhydryl oxidase" evidence="7">
    <location>
        <begin position="70"/>
        <end position="170"/>
    </location>
</feature>
<dbReference type="PANTHER" id="PTHR12645:SF1">
    <property type="entry name" value="FAD-LINKED SULFHYDRYL OXIDASE ERV2"/>
    <property type="match status" value="1"/>
</dbReference>
<protein>
    <recommendedName>
        <fullName evidence="6">Sulfhydryl oxidase</fullName>
        <ecNumber evidence="6">1.8.3.2</ecNumber>
    </recommendedName>
</protein>
<reference evidence="8" key="2">
    <citation type="submission" date="2014-02" db="EMBL/GenBank/DDBJ databases">
        <title>Complete DNA sequence of /Kuraishia capsulata/ illustrates novel genomic features among budding yeasts (/Saccharomycotina/).</title>
        <authorList>
            <person name="Morales L."/>
            <person name="Noel B."/>
            <person name="Porcel B."/>
            <person name="Marcet-Houben M."/>
            <person name="Hullo M-F."/>
            <person name="Sacerdot C."/>
            <person name="Tekaia F."/>
            <person name="Leh-Louis V."/>
            <person name="Despons L."/>
            <person name="Khanna V."/>
            <person name="Aury J-M."/>
            <person name="Barbe V."/>
            <person name="Couloux A."/>
            <person name="Labadie K."/>
            <person name="Pelletier E."/>
            <person name="Souciet J-L."/>
            <person name="Boekhout T."/>
            <person name="Gabaldon T."/>
            <person name="Wincker P."/>
            <person name="Dujon B."/>
        </authorList>
    </citation>
    <scope>NUCLEOTIDE SEQUENCE</scope>
    <source>
        <strain evidence="8">CBS 1993</strain>
    </source>
</reference>
<dbReference type="GO" id="GO:0005789">
    <property type="term" value="C:endoplasmic reticulum membrane"/>
    <property type="evidence" value="ECO:0007669"/>
    <property type="project" value="EnsemblFungi"/>
</dbReference>
<evidence type="ECO:0000256" key="5">
    <source>
        <dbReference type="ARBA" id="ARBA00023157"/>
    </source>
</evidence>
<dbReference type="GO" id="GO:0050660">
    <property type="term" value="F:flavin adenine dinucleotide binding"/>
    <property type="evidence" value="ECO:0007669"/>
    <property type="project" value="TreeGrafter"/>
</dbReference>
<name>W6MMY5_9ASCO</name>
<organism evidence="8 9">
    <name type="scientific">Kuraishia capsulata CBS 1993</name>
    <dbReference type="NCBI Taxonomy" id="1382522"/>
    <lineage>
        <taxon>Eukaryota</taxon>
        <taxon>Fungi</taxon>
        <taxon>Dikarya</taxon>
        <taxon>Ascomycota</taxon>
        <taxon>Saccharomycotina</taxon>
        <taxon>Pichiomycetes</taxon>
        <taxon>Pichiales</taxon>
        <taxon>Pichiaceae</taxon>
        <taxon>Kuraishia</taxon>
    </lineage>
</organism>
<evidence type="ECO:0000259" key="7">
    <source>
        <dbReference type="PROSITE" id="PS51324"/>
    </source>
</evidence>
<dbReference type="Pfam" id="PF04777">
    <property type="entry name" value="Evr1_Alr"/>
    <property type="match status" value="1"/>
</dbReference>
<keyword evidence="4 6" id="KW-0560">Oxidoreductase</keyword>
<sequence length="215" mass="24157">MGYKSKMVKTKKHSNVLICLVAMVVLFSVFFTNKSLHSRQLAEPTPLDETSSKEYVQIDPNVPFMPQMTNETLKAELGNAAWKLFHTILARYPDEPTSEQQTHLINYITSFAQVYPCGDCARHFAKLLEKYPPQTKSRKTAAVWGCHVHNKVNEHLKKPDYDCSHILEDYDCGCGEDEVKADKTLGGKSLKAASESKEHLKSIKVELKEGLQAGG</sequence>
<evidence type="ECO:0000256" key="3">
    <source>
        <dbReference type="ARBA" id="ARBA00022827"/>
    </source>
</evidence>
<dbReference type="FunFam" id="1.20.120.310:FF:000002">
    <property type="entry name" value="Sulfhydryl oxidase"/>
    <property type="match status" value="1"/>
</dbReference>